<dbReference type="Proteomes" id="UP000192247">
    <property type="component" value="Unassembled WGS sequence"/>
</dbReference>
<organism evidence="2 3">
    <name type="scientific">Tropilaelaps mercedesae</name>
    <dbReference type="NCBI Taxonomy" id="418985"/>
    <lineage>
        <taxon>Eukaryota</taxon>
        <taxon>Metazoa</taxon>
        <taxon>Ecdysozoa</taxon>
        <taxon>Arthropoda</taxon>
        <taxon>Chelicerata</taxon>
        <taxon>Arachnida</taxon>
        <taxon>Acari</taxon>
        <taxon>Parasitiformes</taxon>
        <taxon>Mesostigmata</taxon>
        <taxon>Gamasina</taxon>
        <taxon>Dermanyssoidea</taxon>
        <taxon>Laelapidae</taxon>
        <taxon>Tropilaelaps</taxon>
    </lineage>
</organism>
<comment type="caution">
    <text evidence="2">The sequence shown here is derived from an EMBL/GenBank/DDBJ whole genome shotgun (WGS) entry which is preliminary data.</text>
</comment>
<dbReference type="OrthoDB" id="10385459at2759"/>
<feature type="region of interest" description="Disordered" evidence="1">
    <location>
        <begin position="219"/>
        <end position="248"/>
    </location>
</feature>
<protein>
    <submittedName>
        <fullName evidence="2">Uncharacterized protein</fullName>
    </submittedName>
</protein>
<dbReference type="EMBL" id="MNPL01001095">
    <property type="protein sequence ID" value="OQR79456.1"/>
    <property type="molecule type" value="Genomic_DNA"/>
</dbReference>
<feature type="compositionally biased region" description="Polar residues" evidence="1">
    <location>
        <begin position="219"/>
        <end position="243"/>
    </location>
</feature>
<dbReference type="InParanoid" id="A0A1V9Y143"/>
<gene>
    <name evidence="2" type="ORF">BIW11_05722</name>
</gene>
<feature type="region of interest" description="Disordered" evidence="1">
    <location>
        <begin position="60"/>
        <end position="95"/>
    </location>
</feature>
<reference evidence="2 3" key="1">
    <citation type="journal article" date="2017" name="Gigascience">
        <title>Draft genome of the honey bee ectoparasitic mite, Tropilaelaps mercedesae, is shaped by the parasitic life history.</title>
        <authorList>
            <person name="Dong X."/>
            <person name="Armstrong S.D."/>
            <person name="Xia D."/>
            <person name="Makepeace B.L."/>
            <person name="Darby A.C."/>
            <person name="Kadowaki T."/>
        </authorList>
    </citation>
    <scope>NUCLEOTIDE SEQUENCE [LARGE SCALE GENOMIC DNA]</scope>
    <source>
        <strain evidence="2">Wuxi-XJTLU</strain>
    </source>
</reference>
<name>A0A1V9Y143_9ACAR</name>
<accession>A0A1V9Y143</accession>
<proteinExistence type="predicted"/>
<evidence type="ECO:0000313" key="3">
    <source>
        <dbReference type="Proteomes" id="UP000192247"/>
    </source>
</evidence>
<keyword evidence="3" id="KW-1185">Reference proteome</keyword>
<evidence type="ECO:0000256" key="1">
    <source>
        <dbReference type="SAM" id="MobiDB-lite"/>
    </source>
</evidence>
<sequence length="475" mass="52970">MRQLYTGQTSILVVITLITIATCVRIARAEVVSGTSREAEFLSAATKTIHALDGAVQARNKKSHDVHPLDNNSTTIAPVGDPSAKERQSAGKNSSVANQVTTALSQFDLGLGYYKMCPFPFSYLHQCETSSECPGSDCCGMYSFPGPSRWRRSCCVPSSVTTIARVARLCIKSDKRPTITEDQQLAAVNEIIEHVVMNRDQGNGLHLPVVEHRRNYNKQNNTMDKSSSSPDQQSVRNDSQEQQIVEHGSQDVRSLVVVDERHVLRLSEIEPLQAVKYSSGTSAAEVTNKGPFFFYTITKCEDLDKARLETGPLLYLIKGIKKGWSSHTSLLIEGVKNLHKLHDSLQPKLPDLIKAHLKGGAADDVCPVIRVYHKHCGRPCSTHKDCKDPHYACCKVICDDPWDKSSFKMGLFCHRMIEGKLPSQGHKDPPYDMWGHNPHEWVDSEHPFLDLLMKHQKNKGPHHDSLGDKRVYLIG</sequence>
<dbReference type="AlphaFoldDB" id="A0A1V9Y143"/>
<evidence type="ECO:0000313" key="2">
    <source>
        <dbReference type="EMBL" id="OQR79456.1"/>
    </source>
</evidence>